<evidence type="ECO:0000256" key="2">
    <source>
        <dbReference type="ARBA" id="ARBA00023015"/>
    </source>
</evidence>
<name>A0A8J8SJ91_9FIRM</name>
<evidence type="ECO:0000256" key="5">
    <source>
        <dbReference type="ARBA" id="ARBA00024867"/>
    </source>
</evidence>
<keyword evidence="10" id="KW-1185">Reference proteome</keyword>
<dbReference type="PRINTS" id="PR00032">
    <property type="entry name" value="HTHARAC"/>
</dbReference>
<dbReference type="InterPro" id="IPR001789">
    <property type="entry name" value="Sig_transdc_resp-reg_receiver"/>
</dbReference>
<dbReference type="SUPFAM" id="SSF46689">
    <property type="entry name" value="Homeodomain-like"/>
    <property type="match status" value="2"/>
</dbReference>
<dbReference type="SUPFAM" id="SSF52172">
    <property type="entry name" value="CheY-like"/>
    <property type="match status" value="1"/>
</dbReference>
<dbReference type="PROSITE" id="PS50110">
    <property type="entry name" value="RESPONSE_REGULATORY"/>
    <property type="match status" value="1"/>
</dbReference>
<comment type="function">
    <text evidence="5">May play the central regulatory role in sporulation. It may be an element of the effector pathway responsible for the activation of sporulation genes in response to nutritional stress. Spo0A may act in concert with spo0H (a sigma factor) to control the expression of some genes that are critical to the sporulation process.</text>
</comment>
<reference evidence="9" key="1">
    <citation type="submission" date="2020-07" db="EMBL/GenBank/DDBJ databases">
        <title>Vallitalea pronyensis genome.</title>
        <authorList>
            <person name="Postec A."/>
        </authorList>
    </citation>
    <scope>NUCLEOTIDE SEQUENCE</scope>
    <source>
        <strain evidence="9">FatNI3</strain>
    </source>
</reference>
<organism evidence="9 10">
    <name type="scientific">Vallitalea pronyensis</name>
    <dbReference type="NCBI Taxonomy" id="1348613"/>
    <lineage>
        <taxon>Bacteria</taxon>
        <taxon>Bacillati</taxon>
        <taxon>Bacillota</taxon>
        <taxon>Clostridia</taxon>
        <taxon>Lachnospirales</taxon>
        <taxon>Vallitaleaceae</taxon>
        <taxon>Vallitalea</taxon>
    </lineage>
</organism>
<accession>A0A8J8SJ91</accession>
<dbReference type="Proteomes" id="UP000683246">
    <property type="component" value="Chromosome"/>
</dbReference>
<dbReference type="Pfam" id="PF12833">
    <property type="entry name" value="HTH_18"/>
    <property type="match status" value="1"/>
</dbReference>
<keyword evidence="2" id="KW-0805">Transcription regulation</keyword>
<evidence type="ECO:0000313" key="9">
    <source>
        <dbReference type="EMBL" id="QUI25244.1"/>
    </source>
</evidence>
<dbReference type="InterPro" id="IPR018060">
    <property type="entry name" value="HTH_AraC"/>
</dbReference>
<evidence type="ECO:0000256" key="6">
    <source>
        <dbReference type="PROSITE-ProRule" id="PRU00169"/>
    </source>
</evidence>
<dbReference type="InterPro" id="IPR018062">
    <property type="entry name" value="HTH_AraC-typ_CS"/>
</dbReference>
<gene>
    <name evidence="9" type="ORF">HZI73_24385</name>
</gene>
<dbReference type="PANTHER" id="PTHR43280">
    <property type="entry name" value="ARAC-FAMILY TRANSCRIPTIONAL REGULATOR"/>
    <property type="match status" value="1"/>
</dbReference>
<dbReference type="InterPro" id="IPR020449">
    <property type="entry name" value="Tscrpt_reg_AraC-type_HTH"/>
</dbReference>
<feature type="modified residue" description="4-aspartylphosphate" evidence="6">
    <location>
        <position position="55"/>
    </location>
</feature>
<keyword evidence="6" id="KW-0597">Phosphoprotein</keyword>
<dbReference type="GO" id="GO:0000160">
    <property type="term" value="P:phosphorelay signal transduction system"/>
    <property type="evidence" value="ECO:0007669"/>
    <property type="project" value="InterPro"/>
</dbReference>
<evidence type="ECO:0000259" key="7">
    <source>
        <dbReference type="PROSITE" id="PS01124"/>
    </source>
</evidence>
<feature type="domain" description="HTH araC/xylS-type" evidence="7">
    <location>
        <begin position="425"/>
        <end position="523"/>
    </location>
</feature>
<dbReference type="PROSITE" id="PS01124">
    <property type="entry name" value="HTH_ARAC_FAMILY_2"/>
    <property type="match status" value="1"/>
</dbReference>
<proteinExistence type="predicted"/>
<dbReference type="EMBL" id="CP058649">
    <property type="protein sequence ID" value="QUI25244.1"/>
    <property type="molecule type" value="Genomic_DNA"/>
</dbReference>
<protein>
    <recommendedName>
        <fullName evidence="1">Stage 0 sporulation protein A homolog</fullName>
    </recommendedName>
</protein>
<dbReference type="KEGG" id="vpy:HZI73_24385"/>
<dbReference type="RefSeq" id="WP_212695943.1">
    <property type="nucleotide sequence ID" value="NZ_CP058649.1"/>
</dbReference>
<keyword evidence="3" id="KW-0238">DNA-binding</keyword>
<dbReference type="Pfam" id="PF00072">
    <property type="entry name" value="Response_reg"/>
    <property type="match status" value="1"/>
</dbReference>
<dbReference type="SMART" id="SM00448">
    <property type="entry name" value="REC"/>
    <property type="match status" value="1"/>
</dbReference>
<dbReference type="InterPro" id="IPR011006">
    <property type="entry name" value="CheY-like_superfamily"/>
</dbReference>
<dbReference type="PROSITE" id="PS00041">
    <property type="entry name" value="HTH_ARAC_FAMILY_1"/>
    <property type="match status" value="1"/>
</dbReference>
<dbReference type="Gene3D" id="3.40.50.2300">
    <property type="match status" value="1"/>
</dbReference>
<evidence type="ECO:0000259" key="8">
    <source>
        <dbReference type="PROSITE" id="PS50110"/>
    </source>
</evidence>
<evidence type="ECO:0000313" key="10">
    <source>
        <dbReference type="Proteomes" id="UP000683246"/>
    </source>
</evidence>
<dbReference type="Gene3D" id="1.10.10.60">
    <property type="entry name" value="Homeodomain-like"/>
    <property type="match status" value="2"/>
</dbReference>
<dbReference type="AlphaFoldDB" id="A0A8J8SJ91"/>
<dbReference type="SMART" id="SM00342">
    <property type="entry name" value="HTH_ARAC"/>
    <property type="match status" value="1"/>
</dbReference>
<evidence type="ECO:0000256" key="4">
    <source>
        <dbReference type="ARBA" id="ARBA00023163"/>
    </source>
</evidence>
<evidence type="ECO:0000256" key="3">
    <source>
        <dbReference type="ARBA" id="ARBA00023125"/>
    </source>
</evidence>
<feature type="domain" description="Response regulatory" evidence="8">
    <location>
        <begin position="3"/>
        <end position="120"/>
    </location>
</feature>
<dbReference type="PANTHER" id="PTHR43280:SF2">
    <property type="entry name" value="HTH-TYPE TRANSCRIPTIONAL REGULATOR EXSA"/>
    <property type="match status" value="1"/>
</dbReference>
<dbReference type="InterPro" id="IPR009057">
    <property type="entry name" value="Homeodomain-like_sf"/>
</dbReference>
<sequence>MTKVLIVDDELLVRVGIKSSIDWGQHYFEVIGEASNGKEAMAILRQEEVHIVLLDIEMPVMNGIEVLKAIKDEAIDVKVIILSCHEDFIYAQQALRLGAVDYILKLSVNSQKLLELLLTVQQSIRSAIGDEKTMSLQEEWQRIASDECPLDLDLLQKKGSKLTSSEGCLMLFTVDTCTKRKPASSPSDRRLFAQSVMNLTSEIINDYGTGDVFRLDDLHYVGVMNAKVMLQNKLSNMLEDLQKALSRYMQITVSVALNARAIDLQDFKKALDALDKVNEKRFIHGPESILYEASSKKDGLIEHDKLLFDTTMERNLERAIEYGDAQQAADVWKQYFHDVSEASMSFVRQTFNGDLDEMLHVYSKELKLYHQQFQDITGYDGIAERSELRHFEYMHQTMDWFERFNTLYFKHLKVMRDDTLDKDIKGCLDYIQNHYSHDITVSFLAERLNMSASYFGSLFKKKVGVNVTHYLTDYRMEMAKILLRTTDKSITQISDEIGYDNIYYFSNVFKKKFNMSPNVYRKQLKSS</sequence>
<dbReference type="GO" id="GO:0003700">
    <property type="term" value="F:DNA-binding transcription factor activity"/>
    <property type="evidence" value="ECO:0007669"/>
    <property type="project" value="InterPro"/>
</dbReference>
<dbReference type="CDD" id="cd17536">
    <property type="entry name" value="REC_YesN-like"/>
    <property type="match status" value="1"/>
</dbReference>
<evidence type="ECO:0000256" key="1">
    <source>
        <dbReference type="ARBA" id="ARBA00018672"/>
    </source>
</evidence>
<keyword evidence="4" id="KW-0804">Transcription</keyword>
<dbReference type="GO" id="GO:0043565">
    <property type="term" value="F:sequence-specific DNA binding"/>
    <property type="evidence" value="ECO:0007669"/>
    <property type="project" value="InterPro"/>
</dbReference>